<comment type="cofactor">
    <cofactor evidence="1">
        <name>Fe(2+)</name>
        <dbReference type="ChEBI" id="CHEBI:29033"/>
    </cofactor>
</comment>
<dbReference type="Gene3D" id="3.60.130.10">
    <property type="entry name" value="Clavaminate synthase-like"/>
    <property type="match status" value="1"/>
</dbReference>
<dbReference type="OrthoDB" id="9803968at2"/>
<gene>
    <name evidence="4" type="ORF">REIFOR_00072</name>
</gene>
<dbReference type="GO" id="GO:0016706">
    <property type="term" value="F:2-oxoglutarate-dependent dioxygenase activity"/>
    <property type="evidence" value="ECO:0007669"/>
    <property type="project" value="UniProtKB-ARBA"/>
</dbReference>
<dbReference type="SUPFAM" id="SSF51197">
    <property type="entry name" value="Clavaminate synthase-like"/>
    <property type="match status" value="1"/>
</dbReference>
<feature type="domain" description="TauD/TfdA-like" evidence="3">
    <location>
        <begin position="34"/>
        <end position="320"/>
    </location>
</feature>
<dbReference type="Pfam" id="PF02668">
    <property type="entry name" value="TauD"/>
    <property type="match status" value="1"/>
</dbReference>
<sequence>MTLIIGKIAQQKQVNGRDFPLVILPPNAAVASEKSAFQEWMADHRAELHAKLIDHGALLFRGFPVTDAEGFEAMLDQTAYQNMPYVGGAAPRTQVTQSRIVTANESPATETIPFHHEMAQTPHPPGYIFFYCDIAPETGGATSILHSAEICSAFFDVDTDYAEKIEREGVRYIRVMPAVTDTQSPIGRSWQETFKVETRAQCEQVLLEHKMTWAWLDNDELRTESQTLPAIRFDNESQQKTFFNSILAVYTGWDDARNVANKAVVSCDGEVMDAQVMAKTVQRMAQLCVNFSWHSQDVLFLNNHTVLHARQPFTGQRRILASIAYK</sequence>
<dbReference type="EMBL" id="CP011797">
    <property type="protein sequence ID" value="ATX75250.1"/>
    <property type="molecule type" value="Genomic_DNA"/>
</dbReference>
<dbReference type="AlphaFoldDB" id="A0A2K8KJN3"/>
<dbReference type="PANTHER" id="PTHR10696">
    <property type="entry name" value="GAMMA-BUTYROBETAINE HYDROXYLASE-RELATED"/>
    <property type="match status" value="1"/>
</dbReference>
<proteinExistence type="predicted"/>
<protein>
    <submittedName>
        <fullName evidence="4">Clavaminate synthase-like protein</fullName>
    </submittedName>
</protein>
<dbReference type="RefSeq" id="WP_100255669.1">
    <property type="nucleotide sequence ID" value="NZ_CP011797.1"/>
</dbReference>
<evidence type="ECO:0000313" key="5">
    <source>
        <dbReference type="Proteomes" id="UP000229757"/>
    </source>
</evidence>
<accession>A0A2K8KJN3</accession>
<evidence type="ECO:0000256" key="1">
    <source>
        <dbReference type="ARBA" id="ARBA00001954"/>
    </source>
</evidence>
<dbReference type="InterPro" id="IPR003819">
    <property type="entry name" value="TauD/TfdA-like"/>
</dbReference>
<evidence type="ECO:0000313" key="4">
    <source>
        <dbReference type="EMBL" id="ATX75250.1"/>
    </source>
</evidence>
<organism evidence="4 5">
    <name type="scientific">Reinekea forsetii</name>
    <dbReference type="NCBI Taxonomy" id="1336806"/>
    <lineage>
        <taxon>Bacteria</taxon>
        <taxon>Pseudomonadati</taxon>
        <taxon>Pseudomonadota</taxon>
        <taxon>Gammaproteobacteria</taxon>
        <taxon>Oceanospirillales</taxon>
        <taxon>Saccharospirillaceae</taxon>
        <taxon>Reinekea</taxon>
    </lineage>
</organism>
<keyword evidence="5" id="KW-1185">Reference proteome</keyword>
<dbReference type="Proteomes" id="UP000229757">
    <property type="component" value="Chromosome"/>
</dbReference>
<reference evidence="4 5" key="1">
    <citation type="journal article" date="2017" name="Environ. Microbiol.">
        <title>Genomic and physiological analyses of 'Reinekea forsetii' reveal a versatile opportunistic lifestyle during spring algae blooms.</title>
        <authorList>
            <person name="Avci B."/>
            <person name="Hahnke R.L."/>
            <person name="Chafee M."/>
            <person name="Fischer T."/>
            <person name="Gruber-Vodicka H."/>
            <person name="Tegetmeyer H.E."/>
            <person name="Harder J."/>
            <person name="Fuchs B.M."/>
            <person name="Amann R.I."/>
            <person name="Teeling H."/>
        </authorList>
    </citation>
    <scope>NUCLEOTIDE SEQUENCE [LARGE SCALE GENOMIC DNA]</scope>
    <source>
        <strain evidence="4 5">Hel1_31_D35</strain>
    </source>
</reference>
<dbReference type="InterPro" id="IPR050411">
    <property type="entry name" value="AlphaKG_dependent_hydroxylases"/>
</dbReference>
<dbReference type="InterPro" id="IPR042098">
    <property type="entry name" value="TauD-like_sf"/>
</dbReference>
<evidence type="ECO:0000259" key="3">
    <source>
        <dbReference type="Pfam" id="PF02668"/>
    </source>
</evidence>
<keyword evidence="2" id="KW-0560">Oxidoreductase</keyword>
<dbReference type="PANTHER" id="PTHR10696:SF21">
    <property type="entry name" value="TAUD_TFDA-LIKE DOMAIN-CONTAINING PROTEIN"/>
    <property type="match status" value="1"/>
</dbReference>
<dbReference type="KEGG" id="rfo:REIFOR_00072"/>
<name>A0A2K8KJN3_9GAMM</name>
<evidence type="ECO:0000256" key="2">
    <source>
        <dbReference type="ARBA" id="ARBA00023002"/>
    </source>
</evidence>